<proteinExistence type="predicted"/>
<name>A0A923SMS0_WEICO</name>
<reference evidence="1" key="1">
    <citation type="submission" date="2020-08" db="EMBL/GenBank/DDBJ databases">
        <title>Complete genome sequence of Weissella confusa strain FS54 provides insights into metabolic potential.</title>
        <authorList>
            <person name="Fhoula I."/>
            <person name="Najjari A."/>
            <person name="Lekired A."/>
            <person name="Bessrour-Aouam N."/>
            <person name="Jaballah S."/>
            <person name="Klibi N."/>
            <person name="Ouzari H.-I."/>
        </authorList>
    </citation>
    <scope>NUCLEOTIDE SEQUENCE</scope>
    <source>
        <strain evidence="1">FS54</strain>
    </source>
</reference>
<dbReference type="Proteomes" id="UP000650485">
    <property type="component" value="Unassembled WGS sequence"/>
</dbReference>
<sequence length="49" mass="5799">MTGRIFGNARFFFPREMMNTQAVDDVMAPLYAEFQRYVHNETLVKPTEK</sequence>
<comment type="caution">
    <text evidence="1">The sequence shown here is derived from an EMBL/GenBank/DDBJ whole genome shotgun (WGS) entry which is preliminary data.</text>
</comment>
<dbReference type="AlphaFoldDB" id="A0A923SMS0"/>
<dbReference type="EMBL" id="JACSZT010000003">
    <property type="protein sequence ID" value="MBC6498350.1"/>
    <property type="molecule type" value="Genomic_DNA"/>
</dbReference>
<evidence type="ECO:0000313" key="1">
    <source>
        <dbReference type="EMBL" id="MBC6498350.1"/>
    </source>
</evidence>
<protein>
    <submittedName>
        <fullName evidence="1">Uncharacterized protein</fullName>
    </submittedName>
</protein>
<accession>A0A923SMS0</accession>
<organism evidence="1 2">
    <name type="scientific">Weissella confusa</name>
    <name type="common">Lactobacillus confusus</name>
    <dbReference type="NCBI Taxonomy" id="1583"/>
    <lineage>
        <taxon>Bacteria</taxon>
        <taxon>Bacillati</taxon>
        <taxon>Bacillota</taxon>
        <taxon>Bacilli</taxon>
        <taxon>Lactobacillales</taxon>
        <taxon>Lactobacillaceae</taxon>
        <taxon>Weissella</taxon>
    </lineage>
</organism>
<gene>
    <name evidence="1" type="ORF">H7R52_03955</name>
</gene>
<evidence type="ECO:0000313" key="2">
    <source>
        <dbReference type="Proteomes" id="UP000650485"/>
    </source>
</evidence>